<reference evidence="5 6" key="1">
    <citation type="submission" date="2017-12" db="EMBL/GenBank/DDBJ databases">
        <title>Phylogenetic diversity of female urinary microbiome.</title>
        <authorList>
            <person name="Thomas-White K."/>
            <person name="Wolfe A.J."/>
        </authorList>
    </citation>
    <scope>NUCLEOTIDE SEQUENCE [LARGE SCALE GENOMIC DNA]</scope>
    <source>
        <strain evidence="5 6">UMB0402</strain>
    </source>
</reference>
<gene>
    <name evidence="5" type="ORF">CYJ19_00175</name>
</gene>
<evidence type="ECO:0000256" key="3">
    <source>
        <dbReference type="ARBA" id="ARBA00025649"/>
    </source>
</evidence>
<dbReference type="SUPFAM" id="SSF52402">
    <property type="entry name" value="Adenine nucleotide alpha hydrolases-like"/>
    <property type="match status" value="1"/>
</dbReference>
<name>A0A2I1IPJ6_9ACTO</name>
<evidence type="ECO:0000256" key="2">
    <source>
        <dbReference type="ARBA" id="ARBA00011355"/>
    </source>
</evidence>
<proteinExistence type="predicted"/>
<dbReference type="EMBL" id="PKKO01000001">
    <property type="protein sequence ID" value="PKY73048.1"/>
    <property type="molecule type" value="Genomic_DNA"/>
</dbReference>
<feature type="domain" description="Electron transfer flavoprotein alpha/beta-subunit N-terminal" evidence="4">
    <location>
        <begin position="21"/>
        <end position="212"/>
    </location>
</feature>
<comment type="function">
    <text evidence="3">The electron transfer flavoprotein serves as a specific electron acceptor for other dehydrogenases. It transfers the electrons to the main respiratory chain via ETF-ubiquinone oxidoreductase (ETF dehydrogenase).</text>
</comment>
<organism evidence="5 6">
    <name type="scientific">Winkia neuii</name>
    <dbReference type="NCBI Taxonomy" id="33007"/>
    <lineage>
        <taxon>Bacteria</taxon>
        <taxon>Bacillati</taxon>
        <taxon>Actinomycetota</taxon>
        <taxon>Actinomycetes</taxon>
        <taxon>Actinomycetales</taxon>
        <taxon>Actinomycetaceae</taxon>
        <taxon>Winkia</taxon>
    </lineage>
</organism>
<evidence type="ECO:0000259" key="4">
    <source>
        <dbReference type="SMART" id="SM00893"/>
    </source>
</evidence>
<dbReference type="STRING" id="33007.HMPREF3198_00649"/>
<dbReference type="AlphaFoldDB" id="A0A2I1IPJ6"/>
<comment type="caution">
    <text evidence="5">The sequence shown here is derived from an EMBL/GenBank/DDBJ whole genome shotgun (WGS) entry which is preliminary data.</text>
</comment>
<sequence length="252" mass="25675">MTVAVAYKYAANPQDANVRSDGSVDWSRAKAAVSDYDPVAVEVGRKLAEAAGAELVGISVGGKNLSSSMAKKNAMSKGLDRGVILSDDATASWNASKVASALAELAKKEEAEVVLTGDSSIDEGVGVMSALVAGYLGWPCFQEVVSITPADGGYEIVQAHGGGTRTLTVSGNVVVSVATDAAPVKVPSMKDILAAGKKPVEVVAADGVEAAPVELEITGTEKPAAKDRKNQVFSGEEAVSELVGALRSEGVL</sequence>
<dbReference type="InterPro" id="IPR012255">
    <property type="entry name" value="ETF_b"/>
</dbReference>
<evidence type="ECO:0000313" key="5">
    <source>
        <dbReference type="EMBL" id="PKY73048.1"/>
    </source>
</evidence>
<dbReference type="RefSeq" id="WP_024330868.1">
    <property type="nucleotide sequence ID" value="NZ_JASOXK010000011.1"/>
</dbReference>
<dbReference type="GeneID" id="35866014"/>
<dbReference type="Gene3D" id="3.40.50.620">
    <property type="entry name" value="HUPs"/>
    <property type="match status" value="1"/>
</dbReference>
<protein>
    <submittedName>
        <fullName evidence="5">Electron transfer flavoprotein subunit alpha</fullName>
    </submittedName>
</protein>
<dbReference type="InterPro" id="IPR014730">
    <property type="entry name" value="ETF_a/b_N"/>
</dbReference>
<evidence type="ECO:0000256" key="1">
    <source>
        <dbReference type="ARBA" id="ARBA00001974"/>
    </source>
</evidence>
<dbReference type="InterPro" id="IPR014729">
    <property type="entry name" value="Rossmann-like_a/b/a_fold"/>
</dbReference>
<dbReference type="GO" id="GO:0009055">
    <property type="term" value="F:electron transfer activity"/>
    <property type="evidence" value="ECO:0007669"/>
    <property type="project" value="InterPro"/>
</dbReference>
<dbReference type="Pfam" id="PF01012">
    <property type="entry name" value="ETF"/>
    <property type="match status" value="1"/>
</dbReference>
<dbReference type="Proteomes" id="UP000235122">
    <property type="component" value="Unassembled WGS sequence"/>
</dbReference>
<accession>A0A2I1IPJ6</accession>
<evidence type="ECO:0000313" key="6">
    <source>
        <dbReference type="Proteomes" id="UP000235122"/>
    </source>
</evidence>
<keyword evidence="6" id="KW-1185">Reference proteome</keyword>
<dbReference type="SMART" id="SM00893">
    <property type="entry name" value="ETF"/>
    <property type="match status" value="1"/>
</dbReference>
<comment type="subunit">
    <text evidence="2">Heterodimer of an alpha and a beta subunit.</text>
</comment>
<dbReference type="PANTHER" id="PTHR21294">
    <property type="entry name" value="ELECTRON TRANSFER FLAVOPROTEIN BETA-SUBUNIT"/>
    <property type="match status" value="1"/>
</dbReference>
<comment type="cofactor">
    <cofactor evidence="1">
        <name>FAD</name>
        <dbReference type="ChEBI" id="CHEBI:57692"/>
    </cofactor>
</comment>